<keyword evidence="9 13" id="KW-0472">Membrane</keyword>
<dbReference type="InterPro" id="IPR001873">
    <property type="entry name" value="ENaC"/>
</dbReference>
<evidence type="ECO:0000256" key="4">
    <source>
        <dbReference type="ARBA" id="ARBA00022461"/>
    </source>
</evidence>
<evidence type="ECO:0000313" key="14">
    <source>
        <dbReference type="EMBL" id="ROT67625.1"/>
    </source>
</evidence>
<feature type="transmembrane region" description="Helical" evidence="13">
    <location>
        <begin position="84"/>
        <end position="109"/>
    </location>
</feature>
<dbReference type="PANTHER" id="PTHR11690:SF300">
    <property type="entry name" value="PICKPOCKET PROTEIN 19"/>
    <property type="match status" value="1"/>
</dbReference>
<evidence type="ECO:0000256" key="6">
    <source>
        <dbReference type="ARBA" id="ARBA00022989"/>
    </source>
</evidence>
<dbReference type="EMBL" id="QCYY01002786">
    <property type="protein sequence ID" value="ROT67625.1"/>
    <property type="molecule type" value="Genomic_DNA"/>
</dbReference>
<name>A0A3R7Q3J4_PENVA</name>
<evidence type="ECO:0000256" key="11">
    <source>
        <dbReference type="ARBA" id="ARBA00023303"/>
    </source>
</evidence>
<dbReference type="PANTHER" id="PTHR11690">
    <property type="entry name" value="AMILORIDE-SENSITIVE SODIUM CHANNEL-RELATED"/>
    <property type="match status" value="1"/>
</dbReference>
<evidence type="ECO:0000256" key="12">
    <source>
        <dbReference type="RuleBase" id="RU000679"/>
    </source>
</evidence>
<evidence type="ECO:0000256" key="7">
    <source>
        <dbReference type="ARBA" id="ARBA00023053"/>
    </source>
</evidence>
<dbReference type="GO" id="GO:0005886">
    <property type="term" value="C:plasma membrane"/>
    <property type="evidence" value="ECO:0007669"/>
    <property type="project" value="TreeGrafter"/>
</dbReference>
<keyword evidence="7" id="KW-0915">Sodium</keyword>
<keyword evidence="4 12" id="KW-0894">Sodium channel</keyword>
<keyword evidence="3 12" id="KW-0813">Transport</keyword>
<keyword evidence="11 12" id="KW-0407">Ion channel</keyword>
<reference evidence="14 15" key="1">
    <citation type="submission" date="2018-04" db="EMBL/GenBank/DDBJ databases">
        <authorList>
            <person name="Zhang X."/>
            <person name="Yuan J."/>
            <person name="Li F."/>
            <person name="Xiang J."/>
        </authorList>
    </citation>
    <scope>NUCLEOTIDE SEQUENCE [LARGE SCALE GENOMIC DNA]</scope>
    <source>
        <tissue evidence="14">Muscle</tissue>
    </source>
</reference>
<evidence type="ECO:0000256" key="1">
    <source>
        <dbReference type="ARBA" id="ARBA00004141"/>
    </source>
</evidence>
<evidence type="ECO:0000256" key="3">
    <source>
        <dbReference type="ARBA" id="ARBA00022448"/>
    </source>
</evidence>
<keyword evidence="10 12" id="KW-0739">Sodium transport</keyword>
<accession>A0A3R7Q3J4</accession>
<evidence type="ECO:0000313" key="15">
    <source>
        <dbReference type="Proteomes" id="UP000283509"/>
    </source>
</evidence>
<proteinExistence type="inferred from homology"/>
<evidence type="ECO:0000256" key="9">
    <source>
        <dbReference type="ARBA" id="ARBA00023136"/>
    </source>
</evidence>
<evidence type="ECO:0000256" key="5">
    <source>
        <dbReference type="ARBA" id="ARBA00022692"/>
    </source>
</evidence>
<evidence type="ECO:0000256" key="2">
    <source>
        <dbReference type="ARBA" id="ARBA00007193"/>
    </source>
</evidence>
<comment type="caution">
    <text evidence="14">The sequence shown here is derived from an EMBL/GenBank/DDBJ whole genome shotgun (WGS) entry which is preliminary data.</text>
</comment>
<comment type="subcellular location">
    <subcellularLocation>
        <location evidence="1">Membrane</location>
        <topology evidence="1">Multi-pass membrane protein</topology>
    </subcellularLocation>
</comment>
<sequence length="827" mass="91288">MKSGEEITVCKRLVTNEIAFLSIARIRLAYTLDSASDRHSGLLHAQEAVLKTLGAASHSHRGRRLRRTLCGAAMSAAMSPRRRALGVLVALAAAALFLAQTLSNVALWLREPLMSSFTIDDSRPSSMPSVTVCPNPPFDVEALLQLGLNASASSPEELLRRVESLEGLDAPLEEVWAKAAWPLGAVIRYALVGGRRLDISPGQTTAPGWRLSFTPLGPCHTLTHDEPASVLELSIYRHPLRACDTNAVRVGYVQPCDATESLCSVSCDWEKLVNKRRNFLHTNLILHSPDDPPTLATPTSVIHLIEDYQEAALEVWVTSRQVERLGGGGEGGSSCLAAANYSQEQCHQLCVEPCHPRALARRPVHPSWNITNHRSACQGLKVTDTVQFQNLTKSHYECLGRCKPRCSERLFEYSFVNHESDKNRSLSHLSVRQSKRYQTTIQETKAYPTLRLLADIGGSLGLFLGLSLLSFSKALGNGLQAAWNYMKFQLKTGRSLRIGNDERAVSSRHKLTFEASHRQKSAEVKSKRETEVKILWEWASLTALLIAMSAHILTAITSYLWQPVATFVSLGADSQPLPRIAVCPDFPFDIQGLERYNVVKPYCMDARHLVKRPFLDSLPGDRVDVIDTDNGPRQTMPTAALPPLQLPPSVSFGDCWESFGSQLSELGGIVGLYVGWSMLELGDLLNKSLDLMGVGVAGGMRHRLRGVVKPSFHLLCLMVAGVLWTERILKYVGTDHYYTYYGVQGIRSQQFPSLTVCRWPPFNLSRLVDSGLLYDPDASCTYNGVHYRCFSGTITLRDLPGVWAKTAETGMGGLCLGPERSRPQHPA</sequence>
<protein>
    <submittedName>
        <fullName evidence="14">Uncharacterized protein</fullName>
    </submittedName>
</protein>
<comment type="similarity">
    <text evidence="2 12">Belongs to the amiloride-sensitive sodium channel (TC 1.A.6) family.</text>
</comment>
<evidence type="ECO:0000256" key="8">
    <source>
        <dbReference type="ARBA" id="ARBA00023065"/>
    </source>
</evidence>
<dbReference type="Proteomes" id="UP000283509">
    <property type="component" value="Unassembled WGS sequence"/>
</dbReference>
<dbReference type="GO" id="GO:0015280">
    <property type="term" value="F:ligand-gated sodium channel activity"/>
    <property type="evidence" value="ECO:0007669"/>
    <property type="project" value="TreeGrafter"/>
</dbReference>
<keyword evidence="5 12" id="KW-0812">Transmembrane</keyword>
<dbReference type="Pfam" id="PF00858">
    <property type="entry name" value="ASC"/>
    <property type="match status" value="1"/>
</dbReference>
<keyword evidence="15" id="KW-1185">Reference proteome</keyword>
<keyword evidence="6 13" id="KW-1133">Transmembrane helix</keyword>
<dbReference type="AlphaFoldDB" id="A0A3R7Q3J4"/>
<dbReference type="PRINTS" id="PR01078">
    <property type="entry name" value="AMINACHANNEL"/>
</dbReference>
<organism evidence="14 15">
    <name type="scientific">Penaeus vannamei</name>
    <name type="common">Whiteleg shrimp</name>
    <name type="synonym">Litopenaeus vannamei</name>
    <dbReference type="NCBI Taxonomy" id="6689"/>
    <lineage>
        <taxon>Eukaryota</taxon>
        <taxon>Metazoa</taxon>
        <taxon>Ecdysozoa</taxon>
        <taxon>Arthropoda</taxon>
        <taxon>Crustacea</taxon>
        <taxon>Multicrustacea</taxon>
        <taxon>Malacostraca</taxon>
        <taxon>Eumalacostraca</taxon>
        <taxon>Eucarida</taxon>
        <taxon>Decapoda</taxon>
        <taxon>Dendrobranchiata</taxon>
        <taxon>Penaeoidea</taxon>
        <taxon>Penaeidae</taxon>
        <taxon>Penaeus</taxon>
    </lineage>
</organism>
<reference evidence="14 15" key="2">
    <citation type="submission" date="2019-01" db="EMBL/GenBank/DDBJ databases">
        <title>The decoding of complex shrimp genome reveals the adaptation for benthos swimmer, frequently molting mechanism and breeding impact on genome.</title>
        <authorList>
            <person name="Sun Y."/>
            <person name="Gao Y."/>
            <person name="Yu Y."/>
        </authorList>
    </citation>
    <scope>NUCLEOTIDE SEQUENCE [LARGE SCALE GENOMIC DNA]</scope>
    <source>
        <tissue evidence="14">Muscle</tissue>
    </source>
</reference>
<evidence type="ECO:0000256" key="13">
    <source>
        <dbReference type="SAM" id="Phobius"/>
    </source>
</evidence>
<evidence type="ECO:0000256" key="10">
    <source>
        <dbReference type="ARBA" id="ARBA00023201"/>
    </source>
</evidence>
<keyword evidence="8 12" id="KW-0406">Ion transport</keyword>
<gene>
    <name evidence="14" type="ORF">C7M84_014283</name>
</gene>
<dbReference type="Gene3D" id="1.10.287.770">
    <property type="entry name" value="YojJ-like"/>
    <property type="match status" value="1"/>
</dbReference>